<dbReference type="Gene3D" id="3.40.1140.10">
    <property type="match status" value="1"/>
</dbReference>
<dbReference type="Gene3D" id="3.40.50.300">
    <property type="entry name" value="P-loop containing nucleotide triphosphate hydrolases"/>
    <property type="match status" value="1"/>
</dbReference>
<dbReference type="SUPFAM" id="SSF52540">
    <property type="entry name" value="P-loop containing nucleoside triphosphate hydrolases"/>
    <property type="match status" value="1"/>
</dbReference>
<dbReference type="GO" id="GO:0006302">
    <property type="term" value="P:double-strand break repair"/>
    <property type="evidence" value="ECO:0007669"/>
    <property type="project" value="TreeGrafter"/>
</dbReference>
<dbReference type="PATRIC" id="fig|49338.4.peg.879"/>
<keyword evidence="1" id="KW-0175">Coiled coil</keyword>
<feature type="compositionally biased region" description="Acidic residues" evidence="2">
    <location>
        <begin position="1104"/>
        <end position="1116"/>
    </location>
</feature>
<gene>
    <name evidence="3" type="ORF">DPCES_0818</name>
</gene>
<proteinExistence type="predicted"/>
<feature type="coiled-coil region" evidence="1">
    <location>
        <begin position="439"/>
        <end position="473"/>
    </location>
</feature>
<dbReference type="InterPro" id="IPR027417">
    <property type="entry name" value="P-loop_NTPase"/>
</dbReference>
<dbReference type="Pfam" id="PF13558">
    <property type="entry name" value="SbcC_Walker_B"/>
    <property type="match status" value="1"/>
</dbReference>
<evidence type="ECO:0000256" key="2">
    <source>
        <dbReference type="SAM" id="MobiDB-lite"/>
    </source>
</evidence>
<dbReference type="Pfam" id="PF13555">
    <property type="entry name" value="AAA_29"/>
    <property type="match status" value="1"/>
</dbReference>
<dbReference type="GO" id="GO:0000731">
    <property type="term" value="P:DNA synthesis involved in DNA repair"/>
    <property type="evidence" value="ECO:0007669"/>
    <property type="project" value="TreeGrafter"/>
</dbReference>
<feature type="coiled-coil region" evidence="1">
    <location>
        <begin position="220"/>
        <end position="358"/>
    </location>
</feature>
<dbReference type="EMBL" id="LK996017">
    <property type="protein sequence ID" value="CDX00705.1"/>
    <property type="molecule type" value="Genomic_DNA"/>
</dbReference>
<dbReference type="RefSeq" id="WP_015942935.1">
    <property type="nucleotide sequence ID" value="NZ_LK996017.1"/>
</dbReference>
<name>A0A098AX73_DESHA</name>
<feature type="region of interest" description="Disordered" evidence="2">
    <location>
        <begin position="1104"/>
        <end position="1141"/>
    </location>
</feature>
<reference evidence="3" key="1">
    <citation type="submission" date="2014-07" db="EMBL/GenBank/DDBJ databases">
        <authorList>
            <person name="Hornung V.Bastian."/>
        </authorList>
    </citation>
    <scope>NUCLEOTIDE SEQUENCE</scope>
    <source>
        <strain evidence="3">PCE-S</strain>
    </source>
</reference>
<evidence type="ECO:0000313" key="3">
    <source>
        <dbReference type="EMBL" id="CDX00705.1"/>
    </source>
</evidence>
<sequence length="1159" mass="136635">MKWMKRLRLVNWHYFQDESLEFGRQTLISGRNSAGKSTIIDALQVLFIADQRQIRFNPAAHEEAKRSLLNYLRGKIGSDEKSFVRERDFTSYILGEFYDDKARKSFAIGAVMDVYSDNKIDDEFFIIPDLELAELEIQKGKRTYRNKEEFHRYALGIRPKTQFFRGRQEYQKAFLNRMGQLERRFYRTFLRALSFKPIQDIREFVYQYILDERELQLNIMKENFELHERYQRELKDLEERKTVLEKISRQHEQAIKYRDIAATQEYVIRGLKHLELTEKREDLEQDIESSQNELKSVKERAALTEEQHREARERALEYYRQWSTHQLQKEKESLEAQIEDMQKTLADQKRRLEIWVAKVKGEIRLLEGLATAFAVDGEVWRQEDRRKLENVLGALRTALDLAGRPNLEWAQEDQDVLGEEIRQSGLFLAALQMGFLQTQTRLEDRIREQEAQQERLNQEIRGLEQKKRPYREEVLRLKALLEERLAGRSPVWIFCEEMEVLDEAEAWRNAIEGYLHTQRFDLLVKPQAFSEALRIYEQEKWIHRLQGVGLVDTEKEERYLGKRESGSLAALLQTDNPIIQARIDHLLGRVMQAADEQDLRRHHTAVTRTCMSYTNLVARQIQKERYEIPYIGSQAIVRQLEIKRRELRTVQDNLRQLQAELIIMKEWVSSLADRKTLYEGLAQGLELPKMVEQQEYELLEVQIKLEELDLSEVERLKQEYEEWHRREGQLVEAMKELSGKITGLDLEIGRKQTDLYLLTRREQEAQELWDGWKAEYAPELWEKAAERWQEAQRQTQPASTKLVNWEGSQKGNVTRKLQEFGRLRDLRQDYNIRYTYNGSLDGEDNASYQSLLDEVAGVDIPDYQVKLAEALKQSEEEFKSDFVAKLREAIEMARHEFSQLNLALKNFPFHQDKYHFEVRPSSHYKRFYDVIMDPDIVNRGSLFDSLADDKADTLHELFERLVRGEAGDQEEFTDYRRYLDFDIAVTTETGRYYFSQVLKEKSGGETQTPFYIAVLASFYYLYNSGKTLRLVVFDEAFNKMDEERIQTSLRLIKKMGLQLIAAVPDEKMQHMAPEVSTTLIVHRDGHHCFIDMISREEMLDSLNGDEENAQDSQDDGVEGKGADTETDAGQEAESGVSADPAWMQIRMQAQMQNQIQRQT</sequence>
<dbReference type="PANTHER" id="PTHR32182:SF0">
    <property type="entry name" value="DNA REPLICATION AND REPAIR PROTEIN RECF"/>
    <property type="match status" value="1"/>
</dbReference>
<dbReference type="AlphaFoldDB" id="A0A098AX73"/>
<protein>
    <submittedName>
        <fullName evidence="3">Chromosome segregation ATPases-like protein</fullName>
    </submittedName>
</protein>
<organism evidence="3">
    <name type="scientific">Desulfitobacterium hafniense</name>
    <name type="common">Desulfitobacterium frappieri</name>
    <dbReference type="NCBI Taxonomy" id="49338"/>
    <lineage>
        <taxon>Bacteria</taxon>
        <taxon>Bacillati</taxon>
        <taxon>Bacillota</taxon>
        <taxon>Clostridia</taxon>
        <taxon>Eubacteriales</taxon>
        <taxon>Desulfitobacteriaceae</taxon>
        <taxon>Desulfitobacterium</taxon>
    </lineage>
</organism>
<accession>A0A098AX73</accession>
<evidence type="ECO:0000256" key="1">
    <source>
        <dbReference type="SAM" id="Coils"/>
    </source>
</evidence>
<dbReference type="PANTHER" id="PTHR32182">
    <property type="entry name" value="DNA REPLICATION AND REPAIR PROTEIN RECF"/>
    <property type="match status" value="1"/>
</dbReference>